<accession>A0A6J7A5M3</accession>
<dbReference type="InterPro" id="IPR036365">
    <property type="entry name" value="PGBD-like_sf"/>
</dbReference>
<proteinExistence type="predicted"/>
<name>A0A6J7A5M3_9ZZZZ</name>
<dbReference type="InterPro" id="IPR036366">
    <property type="entry name" value="PGBDSf"/>
</dbReference>
<dbReference type="EMBL" id="CAFAAJ010000286">
    <property type="protein sequence ID" value="CAB4828197.1"/>
    <property type="molecule type" value="Genomic_DNA"/>
</dbReference>
<organism evidence="3">
    <name type="scientific">freshwater metagenome</name>
    <dbReference type="NCBI Taxonomy" id="449393"/>
    <lineage>
        <taxon>unclassified sequences</taxon>
        <taxon>metagenomes</taxon>
        <taxon>ecological metagenomes</taxon>
    </lineage>
</organism>
<feature type="domain" description="Peptidoglycan binding-like" evidence="2">
    <location>
        <begin position="75"/>
        <end position="130"/>
    </location>
</feature>
<gene>
    <name evidence="3" type="ORF">UFOPK3001_02615</name>
</gene>
<evidence type="ECO:0000259" key="2">
    <source>
        <dbReference type="Pfam" id="PF01471"/>
    </source>
</evidence>
<evidence type="ECO:0000313" key="3">
    <source>
        <dbReference type="EMBL" id="CAB4828197.1"/>
    </source>
</evidence>
<sequence length="132" mass="14159">MRTQLDDLRSKDLLPAVVSETPISTVPVTTIPGAEGETTVPTSAAPTSAAPDTTSSTTSTTLAKPKIRPLRLGTRGTLVRILQRALADQGYPVRETGYFGLITQRYVKVFQRSQKLPVSGIAGMRTWAALGY</sequence>
<dbReference type="Pfam" id="PF01471">
    <property type="entry name" value="PG_binding_1"/>
    <property type="match status" value="1"/>
</dbReference>
<feature type="compositionally biased region" description="Low complexity" evidence="1">
    <location>
        <begin position="27"/>
        <end position="63"/>
    </location>
</feature>
<dbReference type="AlphaFoldDB" id="A0A6J7A5M3"/>
<dbReference type="SUPFAM" id="SSF47090">
    <property type="entry name" value="PGBD-like"/>
    <property type="match status" value="1"/>
</dbReference>
<protein>
    <submittedName>
        <fullName evidence="3">Unannotated protein</fullName>
    </submittedName>
</protein>
<evidence type="ECO:0000256" key="1">
    <source>
        <dbReference type="SAM" id="MobiDB-lite"/>
    </source>
</evidence>
<feature type="region of interest" description="Disordered" evidence="1">
    <location>
        <begin position="27"/>
        <end position="67"/>
    </location>
</feature>
<dbReference type="Gene3D" id="1.10.101.10">
    <property type="entry name" value="PGBD-like superfamily/PGBD"/>
    <property type="match status" value="1"/>
</dbReference>
<dbReference type="InterPro" id="IPR002477">
    <property type="entry name" value="Peptidoglycan-bd-like"/>
</dbReference>
<reference evidence="3" key="1">
    <citation type="submission" date="2020-05" db="EMBL/GenBank/DDBJ databases">
        <authorList>
            <person name="Chiriac C."/>
            <person name="Salcher M."/>
            <person name="Ghai R."/>
            <person name="Kavagutti S V."/>
        </authorList>
    </citation>
    <scope>NUCLEOTIDE SEQUENCE</scope>
</reference>